<dbReference type="RefSeq" id="WP_256417063.1">
    <property type="nucleotide sequence ID" value="NZ_JANHDL010000002.1"/>
</dbReference>
<proteinExistence type="predicted"/>
<gene>
    <name evidence="2" type="ORF">ACFR9T_01200</name>
</gene>
<feature type="transmembrane region" description="Helical" evidence="1">
    <location>
        <begin position="12"/>
        <end position="29"/>
    </location>
</feature>
<evidence type="ECO:0000256" key="1">
    <source>
        <dbReference type="SAM" id="Phobius"/>
    </source>
</evidence>
<evidence type="ECO:0000313" key="3">
    <source>
        <dbReference type="Proteomes" id="UP001597185"/>
    </source>
</evidence>
<dbReference type="Pfam" id="PF24416">
    <property type="entry name" value="DUF7548"/>
    <property type="match status" value="1"/>
</dbReference>
<organism evidence="2 3">
    <name type="scientific">Halorubrum laminariae</name>
    <dbReference type="NCBI Taxonomy" id="1433523"/>
    <lineage>
        <taxon>Archaea</taxon>
        <taxon>Methanobacteriati</taxon>
        <taxon>Methanobacteriota</taxon>
        <taxon>Stenosarchaea group</taxon>
        <taxon>Halobacteria</taxon>
        <taxon>Halobacteriales</taxon>
        <taxon>Haloferacaceae</taxon>
        <taxon>Halorubrum</taxon>
    </lineage>
</organism>
<keyword evidence="1" id="KW-0812">Transmembrane</keyword>
<keyword evidence="3" id="KW-1185">Reference proteome</keyword>
<dbReference type="AlphaFoldDB" id="A0ABD6BVW6"/>
<dbReference type="Proteomes" id="UP001597185">
    <property type="component" value="Unassembled WGS sequence"/>
</dbReference>
<comment type="caution">
    <text evidence="2">The sequence shown here is derived from an EMBL/GenBank/DDBJ whole genome shotgun (WGS) entry which is preliminary data.</text>
</comment>
<feature type="transmembrane region" description="Helical" evidence="1">
    <location>
        <begin position="41"/>
        <end position="63"/>
    </location>
</feature>
<dbReference type="InterPro" id="IPR055970">
    <property type="entry name" value="DUF7548"/>
</dbReference>
<sequence length="137" mass="13890">MDLRAVARRTAIVAAVVTVLVLAAPYAIVSGSGYADQLAAYYVSGTVGGAGVVLFALTSAIVVGSVERGNLDPGTLAGVGVVLGVATTASAALWTLAIEPSPMFRDNLWLVWHARAVVAVSVPVPVAAAVYAREVLT</sequence>
<dbReference type="EMBL" id="JBHUDB010000001">
    <property type="protein sequence ID" value="MFD1569219.1"/>
    <property type="molecule type" value="Genomic_DNA"/>
</dbReference>
<keyword evidence="1" id="KW-1133">Transmembrane helix</keyword>
<keyword evidence="1" id="KW-0472">Membrane</keyword>
<name>A0ABD6BVW6_9EURY</name>
<accession>A0ABD6BVW6</accession>
<feature type="transmembrane region" description="Helical" evidence="1">
    <location>
        <begin position="109"/>
        <end position="132"/>
    </location>
</feature>
<protein>
    <submittedName>
        <fullName evidence="2">Uncharacterized protein</fullName>
    </submittedName>
</protein>
<reference evidence="2 3" key="1">
    <citation type="journal article" date="2019" name="Int. J. Syst. Evol. Microbiol.">
        <title>The Global Catalogue of Microorganisms (GCM) 10K type strain sequencing project: providing services to taxonomists for standard genome sequencing and annotation.</title>
        <authorList>
            <consortium name="The Broad Institute Genomics Platform"/>
            <consortium name="The Broad Institute Genome Sequencing Center for Infectious Disease"/>
            <person name="Wu L."/>
            <person name="Ma J."/>
        </authorList>
    </citation>
    <scope>NUCLEOTIDE SEQUENCE [LARGE SCALE GENOMIC DNA]</scope>
    <source>
        <strain evidence="2 3">CGMCC 1.12689</strain>
    </source>
</reference>
<evidence type="ECO:0000313" key="2">
    <source>
        <dbReference type="EMBL" id="MFD1569219.1"/>
    </source>
</evidence>
<feature type="transmembrane region" description="Helical" evidence="1">
    <location>
        <begin position="75"/>
        <end position="97"/>
    </location>
</feature>